<comment type="pathway">
    <text evidence="2 12 15">Carbohydrate degradation; pentose phosphate pathway; D-ribulose 5-phosphate from D-glucose 6-phosphate (oxidative stage): step 3/3.</text>
</comment>
<dbReference type="InterPro" id="IPR006115">
    <property type="entry name" value="6PGDH_NADP-bd"/>
</dbReference>
<dbReference type="GO" id="GO:0050661">
    <property type="term" value="F:NADP binding"/>
    <property type="evidence" value="ECO:0007669"/>
    <property type="project" value="InterPro"/>
</dbReference>
<dbReference type="InterPro" id="IPR013328">
    <property type="entry name" value="6PGD_dom2"/>
</dbReference>
<comment type="catalytic activity">
    <reaction evidence="11 12 15">
        <text>6-phospho-D-gluconate + NADP(+) = D-ribulose 5-phosphate + CO2 + NADPH</text>
        <dbReference type="Rhea" id="RHEA:10116"/>
        <dbReference type="ChEBI" id="CHEBI:16526"/>
        <dbReference type="ChEBI" id="CHEBI:57783"/>
        <dbReference type="ChEBI" id="CHEBI:58121"/>
        <dbReference type="ChEBI" id="CHEBI:58349"/>
        <dbReference type="ChEBI" id="CHEBI:58759"/>
        <dbReference type="EC" id="1.1.1.44"/>
    </reaction>
</comment>
<evidence type="ECO:0000256" key="13">
    <source>
        <dbReference type="PIRSR" id="PIRSR000109-1"/>
    </source>
</evidence>
<dbReference type="OrthoDB" id="9804542at2"/>
<evidence type="ECO:0000313" key="18">
    <source>
        <dbReference type="EMBL" id="SDG42140.1"/>
    </source>
</evidence>
<reference evidence="19" key="1">
    <citation type="submission" date="2016-10" db="EMBL/GenBank/DDBJ databases">
        <authorList>
            <person name="Varghese N."/>
            <person name="Submissions S."/>
        </authorList>
    </citation>
    <scope>NUCLEOTIDE SEQUENCE [LARGE SCALE GENOMIC DNA]</scope>
    <source>
        <strain evidence="19">DSM 16477</strain>
    </source>
</reference>
<dbReference type="PIRSF" id="PIRSF000109">
    <property type="entry name" value="6PGD"/>
    <property type="match status" value="1"/>
</dbReference>
<evidence type="ECO:0000256" key="7">
    <source>
        <dbReference type="ARBA" id="ARBA00022857"/>
    </source>
</evidence>
<dbReference type="Pfam" id="PF00393">
    <property type="entry name" value="6PGD"/>
    <property type="match status" value="1"/>
</dbReference>
<proteinExistence type="inferred from homology"/>
<feature type="binding site" description="in other chain" evidence="14">
    <location>
        <begin position="143"/>
        <end position="145"/>
    </location>
    <ligand>
        <name>substrate</name>
        <note>ligand shared between dimeric partners</note>
    </ligand>
</feature>
<dbReference type="UniPathway" id="UPA00115">
    <property type="reaction ID" value="UER00410"/>
</dbReference>
<evidence type="ECO:0000256" key="3">
    <source>
        <dbReference type="ARBA" id="ARBA00008419"/>
    </source>
</evidence>
<dbReference type="InterPro" id="IPR036291">
    <property type="entry name" value="NAD(P)-bd_dom_sf"/>
</dbReference>
<keyword evidence="7 12" id="KW-0521">NADP</keyword>
<evidence type="ECO:0000259" key="17">
    <source>
        <dbReference type="SMART" id="SM01350"/>
    </source>
</evidence>
<feature type="binding site" description="in other chain" evidence="14">
    <location>
        <position position="205"/>
    </location>
    <ligand>
        <name>substrate</name>
        <note>ligand shared between dimeric partners</note>
    </ligand>
</feature>
<dbReference type="InterPro" id="IPR006113">
    <property type="entry name" value="6PGDH_Gnd/GntZ"/>
</dbReference>
<evidence type="ECO:0000256" key="4">
    <source>
        <dbReference type="ARBA" id="ARBA00011738"/>
    </source>
</evidence>
<keyword evidence="19" id="KW-1185">Reference proteome</keyword>
<evidence type="ECO:0000256" key="9">
    <source>
        <dbReference type="ARBA" id="ARBA00023064"/>
    </source>
</evidence>
<comment type="function">
    <text evidence="1 12">Catalyzes the oxidative decarboxylation of 6-phosphogluconate to ribulose 5-phosphate and CO(2), with concomitant reduction of NADP to NADPH.</text>
</comment>
<evidence type="ECO:0000256" key="11">
    <source>
        <dbReference type="ARBA" id="ARBA00048640"/>
    </source>
</evidence>
<evidence type="ECO:0000256" key="1">
    <source>
        <dbReference type="ARBA" id="ARBA00002526"/>
    </source>
</evidence>
<dbReference type="SUPFAM" id="SSF48179">
    <property type="entry name" value="6-phosphogluconate dehydrogenase C-terminal domain-like"/>
    <property type="match status" value="1"/>
</dbReference>
<evidence type="ECO:0000313" key="19">
    <source>
        <dbReference type="Proteomes" id="UP000199399"/>
    </source>
</evidence>
<feature type="active site" description="Proton acceptor" evidence="13">
    <location>
        <position position="197"/>
    </location>
</feature>
<evidence type="ECO:0000256" key="6">
    <source>
        <dbReference type="ARBA" id="ARBA00018193"/>
    </source>
</evidence>
<dbReference type="Pfam" id="PF03446">
    <property type="entry name" value="NAD_binding_2"/>
    <property type="match status" value="1"/>
</dbReference>
<feature type="binding site" evidence="14">
    <location>
        <position position="463"/>
    </location>
    <ligand>
        <name>substrate</name>
        <note>ligand shared between dimeric partners</note>
    </ligand>
</feature>
<dbReference type="NCBIfam" id="NF006765">
    <property type="entry name" value="PRK09287.1"/>
    <property type="match status" value="1"/>
</dbReference>
<evidence type="ECO:0000256" key="2">
    <source>
        <dbReference type="ARBA" id="ARBA00004874"/>
    </source>
</evidence>
<evidence type="ECO:0000256" key="15">
    <source>
        <dbReference type="RuleBase" id="RU000485"/>
    </source>
</evidence>
<feature type="domain" description="6-phosphogluconate dehydrogenase C-terminal" evidence="17">
    <location>
        <begin position="193"/>
        <end position="479"/>
    </location>
</feature>
<dbReference type="AlphaFoldDB" id="A0A1G7U5W7"/>
<feature type="binding site" description="in other chain" evidence="14">
    <location>
        <position position="275"/>
    </location>
    <ligand>
        <name>substrate</name>
        <note>ligand shared between dimeric partners</note>
    </ligand>
</feature>
<keyword evidence="16" id="KW-1133">Transmembrane helix</keyword>
<dbReference type="PRINTS" id="PR00076">
    <property type="entry name" value="6PGDHDRGNASE"/>
</dbReference>
<comment type="subunit">
    <text evidence="4 12">Homodimer.</text>
</comment>
<keyword evidence="16" id="KW-0472">Membrane</keyword>
<evidence type="ECO:0000256" key="5">
    <source>
        <dbReference type="ARBA" id="ARBA00013011"/>
    </source>
</evidence>
<dbReference type="SMART" id="SM01350">
    <property type="entry name" value="6PGD"/>
    <property type="match status" value="1"/>
</dbReference>
<accession>A0A1G7U5W7</accession>
<organism evidence="18 19">
    <name type="scientific">Sulfitobacter delicatus</name>
    <dbReference type="NCBI Taxonomy" id="218672"/>
    <lineage>
        <taxon>Bacteria</taxon>
        <taxon>Pseudomonadati</taxon>
        <taxon>Pseudomonadota</taxon>
        <taxon>Alphaproteobacteria</taxon>
        <taxon>Rhodobacterales</taxon>
        <taxon>Roseobacteraceae</taxon>
        <taxon>Sulfitobacter</taxon>
    </lineage>
</organism>
<evidence type="ECO:0000256" key="16">
    <source>
        <dbReference type="SAM" id="Phobius"/>
    </source>
</evidence>
<evidence type="ECO:0000256" key="14">
    <source>
        <dbReference type="PIRSR" id="PIRSR000109-2"/>
    </source>
</evidence>
<feature type="binding site" description="in other chain" evidence="14">
    <location>
        <position position="302"/>
    </location>
    <ligand>
        <name>substrate</name>
        <note>ligand shared between dimeric partners</note>
    </ligand>
</feature>
<dbReference type="PANTHER" id="PTHR11811">
    <property type="entry name" value="6-PHOSPHOGLUCONATE DEHYDROGENASE"/>
    <property type="match status" value="1"/>
</dbReference>
<keyword evidence="10 12" id="KW-0570">Pentose shunt</keyword>
<comment type="similarity">
    <text evidence="3 12 15">Belongs to the 6-phosphogluconate dehydrogenase family.</text>
</comment>
<dbReference type="InterPro" id="IPR006183">
    <property type="entry name" value="Pgluconate_DH"/>
</dbReference>
<dbReference type="SUPFAM" id="SSF51735">
    <property type="entry name" value="NAD(P)-binding Rossmann-fold domains"/>
    <property type="match status" value="1"/>
</dbReference>
<protein>
    <recommendedName>
        <fullName evidence="6 12">6-phosphogluconate dehydrogenase, decarboxylating</fullName>
        <ecNumber evidence="5 12">1.1.1.44</ecNumber>
    </recommendedName>
</protein>
<evidence type="ECO:0000256" key="12">
    <source>
        <dbReference type="PIRNR" id="PIRNR000109"/>
    </source>
</evidence>
<keyword evidence="8 12" id="KW-0560">Oxidoreductase</keyword>
<dbReference type="Gene3D" id="3.40.50.720">
    <property type="entry name" value="NAD(P)-binding Rossmann-like Domain"/>
    <property type="match status" value="1"/>
</dbReference>
<feature type="binding site" description="in other chain" evidence="14">
    <location>
        <position position="117"/>
    </location>
    <ligand>
        <name>substrate</name>
        <note>ligand shared between dimeric partners</note>
    </ligand>
</feature>
<name>A0A1G7U5W7_9RHOB</name>
<feature type="binding site" description="in other chain" evidence="14">
    <location>
        <begin position="200"/>
        <end position="201"/>
    </location>
    <ligand>
        <name>substrate</name>
        <note>ligand shared between dimeric partners</note>
    </ligand>
</feature>
<dbReference type="EMBL" id="FNBP01000007">
    <property type="protein sequence ID" value="SDG42140.1"/>
    <property type="molecule type" value="Genomic_DNA"/>
</dbReference>
<dbReference type="Gene3D" id="1.20.5.320">
    <property type="entry name" value="6-Phosphogluconate Dehydrogenase, domain 3"/>
    <property type="match status" value="1"/>
</dbReference>
<dbReference type="InterPro" id="IPR006114">
    <property type="entry name" value="6PGDH_C"/>
</dbReference>
<evidence type="ECO:0000256" key="10">
    <source>
        <dbReference type="ARBA" id="ARBA00023126"/>
    </source>
</evidence>
<dbReference type="GO" id="GO:0004616">
    <property type="term" value="F:phosphogluconate dehydrogenase (decarboxylating) activity"/>
    <property type="evidence" value="ECO:0007669"/>
    <property type="project" value="UniProtKB-EC"/>
</dbReference>
<dbReference type="PROSITE" id="PS00461">
    <property type="entry name" value="6PGD"/>
    <property type="match status" value="1"/>
</dbReference>
<dbReference type="GO" id="GO:0006098">
    <property type="term" value="P:pentose-phosphate shunt"/>
    <property type="evidence" value="ECO:0007669"/>
    <property type="project" value="UniProtKB-UniPathway"/>
</dbReference>
<evidence type="ECO:0000256" key="8">
    <source>
        <dbReference type="ARBA" id="ARBA00023002"/>
    </source>
</evidence>
<dbReference type="RefSeq" id="WP_093743054.1">
    <property type="nucleotide sequence ID" value="NZ_FNBP01000007.1"/>
</dbReference>
<dbReference type="Gene3D" id="1.10.1040.10">
    <property type="entry name" value="N-(1-d-carboxylethyl)-l-norvaline Dehydrogenase, domain 2"/>
    <property type="match status" value="1"/>
</dbReference>
<feature type="transmembrane region" description="Helical" evidence="16">
    <location>
        <begin position="419"/>
        <end position="440"/>
    </location>
</feature>
<keyword evidence="16" id="KW-0812">Transmembrane</keyword>
<dbReference type="InterPro" id="IPR008927">
    <property type="entry name" value="6-PGluconate_DH-like_C_sf"/>
</dbReference>
<sequence length="482" mass="50806">MALGTQAKTSTAGGKGADIGVYGLGTMGSALALNLADNGFNVAVSNREADWIAPFLDEAGPLAERLTGAESLEDFVTAIARPRSILFMIPSGAPVDAMIEAIKPLLDEGDTLIDGGNADFHDTRRRSAELEGAGLHFVGMGVSGGEAGARTGPSMMVGGSDHSWQQFQPMAEAIAARFDGSPCVAHLGPDGAGHFVKTVHNGIEYADMQMIAEVYGLLRDAGGQGAVEIGNLFAEWQKGPLSSYLIEVSAAALLSVDTQTGTPMVDVIRDQAGQKGTGRWTLIEALKMGQSANTIEAAVGARGWSSEKAVRVKAEPLLPEAVQDAALPEPSDLELALLAGRIIGHAQGFRILSAASEEFDWGLDLARISEIWRAGCIIRSALLDEFADAFRGELPGGHLILAPAMRKRLEESIPALRRVVAAGALLGVALPALSAALAWYDSMRRARGTANMIQAQRDFFGAHGFERDGEEGKFHGTWNPLP</sequence>
<feature type="binding site" evidence="14">
    <location>
        <position position="457"/>
    </location>
    <ligand>
        <name>substrate</name>
        <note>ligand shared between dimeric partners</note>
    </ligand>
</feature>
<dbReference type="FunFam" id="1.10.1040.10:FF:000032">
    <property type="entry name" value="6-phosphogluconate dehydrogenase, decarboxylating"/>
    <property type="match status" value="1"/>
</dbReference>
<dbReference type="NCBIfam" id="TIGR00873">
    <property type="entry name" value="gnd"/>
    <property type="match status" value="1"/>
</dbReference>
<gene>
    <name evidence="18" type="ORF">SAMN04489759_107149</name>
</gene>
<feature type="active site" description="Proton donor" evidence="13">
    <location>
        <position position="204"/>
    </location>
</feature>
<dbReference type="STRING" id="218672.SAMN04489759_107149"/>
<dbReference type="EC" id="1.1.1.44" evidence="5 12"/>
<dbReference type="Proteomes" id="UP000199399">
    <property type="component" value="Unassembled WGS sequence"/>
</dbReference>
<dbReference type="InterPro" id="IPR006184">
    <property type="entry name" value="6PGdom_BS"/>
</dbReference>
<dbReference type="GO" id="GO:0019521">
    <property type="term" value="P:D-gluconate metabolic process"/>
    <property type="evidence" value="ECO:0007669"/>
    <property type="project" value="UniProtKB-KW"/>
</dbReference>
<keyword evidence="9 15" id="KW-0311">Gluconate utilization</keyword>